<evidence type="ECO:0000256" key="2">
    <source>
        <dbReference type="SAM" id="Phobius"/>
    </source>
</evidence>
<comment type="similarity">
    <text evidence="1">Belongs to the bacterial sugar transferase family.</text>
</comment>
<dbReference type="InterPro" id="IPR003362">
    <property type="entry name" value="Bact_transf"/>
</dbReference>
<feature type="domain" description="Bacterial sugar transferase" evidence="3">
    <location>
        <begin position="3"/>
        <end position="178"/>
    </location>
</feature>
<evidence type="ECO:0000313" key="4">
    <source>
        <dbReference type="EMBL" id="SEK48844.1"/>
    </source>
</evidence>
<gene>
    <name evidence="4" type="ORF">SAMN04488129_102202</name>
</gene>
<protein>
    <submittedName>
        <fullName evidence="4">Sugar transferase involved in LPS biosynthesis (Colanic, teichoic acid)</fullName>
    </submittedName>
</protein>
<keyword evidence="4" id="KW-0808">Transferase</keyword>
<dbReference type="Proteomes" id="UP000198807">
    <property type="component" value="Unassembled WGS sequence"/>
</dbReference>
<keyword evidence="2" id="KW-1133">Transmembrane helix</keyword>
<feature type="transmembrane region" description="Helical" evidence="2">
    <location>
        <begin position="12"/>
        <end position="33"/>
    </location>
</feature>
<dbReference type="STRING" id="650850.SAMN04488129_102202"/>
<dbReference type="AlphaFoldDB" id="A0A1H7HF27"/>
<evidence type="ECO:0000259" key="3">
    <source>
        <dbReference type="Pfam" id="PF02397"/>
    </source>
</evidence>
<dbReference type="EMBL" id="FOBC01000002">
    <property type="protein sequence ID" value="SEK48844.1"/>
    <property type="molecule type" value="Genomic_DNA"/>
</dbReference>
<accession>A0A1H7HF27</accession>
<proteinExistence type="inferred from homology"/>
<keyword evidence="5" id="KW-1185">Reference proteome</keyword>
<dbReference type="PANTHER" id="PTHR30576:SF8">
    <property type="entry name" value="UNDECAPRENYL-PHOSPHATE GALACTOSE PHOSPHOTRANSFERASE"/>
    <property type="match status" value="1"/>
</dbReference>
<organism evidence="4 5">
    <name type="scientific">Halomonas daqiaonensis</name>
    <dbReference type="NCBI Taxonomy" id="650850"/>
    <lineage>
        <taxon>Bacteria</taxon>
        <taxon>Pseudomonadati</taxon>
        <taxon>Pseudomonadota</taxon>
        <taxon>Gammaproteobacteria</taxon>
        <taxon>Oceanospirillales</taxon>
        <taxon>Halomonadaceae</taxon>
        <taxon>Halomonas</taxon>
    </lineage>
</organism>
<name>A0A1H7HF27_9GAMM</name>
<sequence length="204" mass="23753">MIKRAFDISMASIMLVFLFPVMLGVALLLRLTMEGEVFFRQWRPGKDEIPFQVIKFKTMRDAVDNQGEPLPDKERVTRLGLCIRRASLDELPQLLNILKGEMSFVGPRPLLMEYLPYFIGYERQRHDVRPGVTGLAQIAGRQDISWEDKLRLDVEYVHRQTLWLDLKILFATVLIVLKREGILHAAPQGRLDEYRRRLGLRHVA</sequence>
<dbReference type="PANTHER" id="PTHR30576">
    <property type="entry name" value="COLANIC BIOSYNTHESIS UDP-GLUCOSE LIPID CARRIER TRANSFERASE"/>
    <property type="match status" value="1"/>
</dbReference>
<dbReference type="Pfam" id="PF02397">
    <property type="entry name" value="Bac_transf"/>
    <property type="match status" value="1"/>
</dbReference>
<evidence type="ECO:0000256" key="1">
    <source>
        <dbReference type="ARBA" id="ARBA00006464"/>
    </source>
</evidence>
<keyword evidence="2" id="KW-0472">Membrane</keyword>
<dbReference type="GO" id="GO:0016780">
    <property type="term" value="F:phosphotransferase activity, for other substituted phosphate groups"/>
    <property type="evidence" value="ECO:0007669"/>
    <property type="project" value="TreeGrafter"/>
</dbReference>
<evidence type="ECO:0000313" key="5">
    <source>
        <dbReference type="Proteomes" id="UP000198807"/>
    </source>
</evidence>
<keyword evidence="2" id="KW-0812">Transmembrane</keyword>
<dbReference type="RefSeq" id="WP_089710210.1">
    <property type="nucleotide sequence ID" value="NZ_FOBC01000002.1"/>
</dbReference>
<reference evidence="5" key="1">
    <citation type="submission" date="2016-10" db="EMBL/GenBank/DDBJ databases">
        <authorList>
            <person name="Varghese N."/>
            <person name="Submissions S."/>
        </authorList>
    </citation>
    <scope>NUCLEOTIDE SEQUENCE [LARGE SCALE GENOMIC DNA]</scope>
    <source>
        <strain evidence="5">CGMCC 1.9150</strain>
    </source>
</reference>